<name>A0A4T0VW23_9PEZI</name>
<evidence type="ECO:0000256" key="1">
    <source>
        <dbReference type="SAM" id="MobiDB-lite"/>
    </source>
</evidence>
<feature type="compositionally biased region" description="Basic and acidic residues" evidence="1">
    <location>
        <begin position="84"/>
        <end position="108"/>
    </location>
</feature>
<protein>
    <recommendedName>
        <fullName evidence="5">Small secreted protein</fullName>
    </recommendedName>
</protein>
<dbReference type="Proteomes" id="UP000305883">
    <property type="component" value="Unassembled WGS sequence"/>
</dbReference>
<dbReference type="OrthoDB" id="3638982at2759"/>
<evidence type="ECO:0008006" key="5">
    <source>
        <dbReference type="Google" id="ProtNLM"/>
    </source>
</evidence>
<feature type="region of interest" description="Disordered" evidence="1">
    <location>
        <begin position="140"/>
        <end position="173"/>
    </location>
</feature>
<keyword evidence="2" id="KW-0732">Signal</keyword>
<evidence type="ECO:0000313" key="4">
    <source>
        <dbReference type="Proteomes" id="UP000305883"/>
    </source>
</evidence>
<feature type="chain" id="PRO_5021016111" description="Small secreted protein" evidence="2">
    <location>
        <begin position="20"/>
        <end position="173"/>
    </location>
</feature>
<gene>
    <name evidence="3" type="ORF">CH35J_007175</name>
</gene>
<feature type="signal peptide" evidence="2">
    <location>
        <begin position="1"/>
        <end position="19"/>
    </location>
</feature>
<organism evidence="3 4">
    <name type="scientific">Colletotrichum higginsianum</name>
    <dbReference type="NCBI Taxonomy" id="80884"/>
    <lineage>
        <taxon>Eukaryota</taxon>
        <taxon>Fungi</taxon>
        <taxon>Dikarya</taxon>
        <taxon>Ascomycota</taxon>
        <taxon>Pezizomycotina</taxon>
        <taxon>Sordariomycetes</taxon>
        <taxon>Hypocreomycetidae</taxon>
        <taxon>Glomerellales</taxon>
        <taxon>Glomerellaceae</taxon>
        <taxon>Colletotrichum</taxon>
        <taxon>Colletotrichum destructivum species complex</taxon>
    </lineage>
</organism>
<proteinExistence type="predicted"/>
<comment type="caution">
    <text evidence="3">The sequence shown here is derived from an EMBL/GenBank/DDBJ whole genome shotgun (WGS) entry which is preliminary data.</text>
</comment>
<evidence type="ECO:0000256" key="2">
    <source>
        <dbReference type="SAM" id="SignalP"/>
    </source>
</evidence>
<dbReference type="AlphaFoldDB" id="A0A4T0VW23"/>
<sequence length="173" mass="18617">MHYSQLILSLFCVFTFVNALPVPAQGEAVVARATKKGNTKAETAGIKQNINIQKEEKKDAKGVAKAKNPNEFKKAKGELVNTIEDGKKVREKNQKNADPKNKKLNDGLKKVQGAQAVEEKQAKGLKGNTSKADKATLKTLQGEFSKGIDVNKGNLKAAKEGSKKTNTGKKGGK</sequence>
<evidence type="ECO:0000313" key="3">
    <source>
        <dbReference type="EMBL" id="TIC96978.1"/>
    </source>
</evidence>
<dbReference type="EMBL" id="MWPZ01000005">
    <property type="protein sequence ID" value="TIC96978.1"/>
    <property type="molecule type" value="Genomic_DNA"/>
</dbReference>
<reference evidence="3 4" key="1">
    <citation type="journal article" date="2019" name="Genome Biol. Evol.">
        <title>Genomic Plasticity Mediated by Transposable Elements in the Plant Pathogenic Fungus Colletotrichum higginsianum.</title>
        <authorList>
            <person name="Tsushima A."/>
            <person name="Gan P."/>
            <person name="Kumakura N."/>
            <person name="Narusaka M."/>
            <person name="Takano Y."/>
            <person name="Narusaka Y."/>
            <person name="Shirasu K."/>
        </authorList>
    </citation>
    <scope>NUCLEOTIDE SEQUENCE [LARGE SCALE GENOMIC DNA]</scope>
    <source>
        <strain evidence="3 4">MAFF305635-RFP</strain>
    </source>
</reference>
<accession>A0A4T0VW23</accession>
<feature type="region of interest" description="Disordered" evidence="1">
    <location>
        <begin position="83"/>
        <end position="108"/>
    </location>
</feature>